<feature type="compositionally biased region" description="Basic and acidic residues" evidence="3">
    <location>
        <begin position="561"/>
        <end position="581"/>
    </location>
</feature>
<feature type="compositionally biased region" description="Basic and acidic residues" evidence="3">
    <location>
        <begin position="285"/>
        <end position="324"/>
    </location>
</feature>
<evidence type="ECO:0000313" key="6">
    <source>
        <dbReference type="Proteomes" id="UP001046870"/>
    </source>
</evidence>
<dbReference type="GO" id="GO:0005856">
    <property type="term" value="C:cytoskeleton"/>
    <property type="evidence" value="ECO:0007669"/>
    <property type="project" value="UniProtKB-ARBA"/>
</dbReference>
<feature type="coiled-coil region" evidence="2">
    <location>
        <begin position="163"/>
        <end position="190"/>
    </location>
</feature>
<dbReference type="EMBL" id="JAFDVH010000005">
    <property type="protein sequence ID" value="KAG7478400.1"/>
    <property type="molecule type" value="Genomic_DNA"/>
</dbReference>
<dbReference type="Pfam" id="PF13863">
    <property type="entry name" value="DUF4200"/>
    <property type="match status" value="1"/>
</dbReference>
<keyword evidence="6" id="KW-1185">Reference proteome</keyword>
<feature type="region of interest" description="Disordered" evidence="3">
    <location>
        <begin position="269"/>
        <end position="363"/>
    </location>
</feature>
<dbReference type="PANTHER" id="PTHR21683:SF3">
    <property type="entry name" value="CILIA AND FLAGELLA ASSOCIATED PROTEIN 100"/>
    <property type="match status" value="1"/>
</dbReference>
<feature type="region of interest" description="Disordered" evidence="3">
    <location>
        <begin position="549"/>
        <end position="581"/>
    </location>
</feature>
<keyword evidence="1 2" id="KW-0175">Coiled coil</keyword>
<name>A0A9D3TGX9_MEGAT</name>
<proteinExistence type="predicted"/>
<feature type="coiled-coil region" evidence="2">
    <location>
        <begin position="371"/>
        <end position="437"/>
    </location>
</feature>
<gene>
    <name evidence="5" type="ORF">MATL_G00080140</name>
</gene>
<reference evidence="5" key="1">
    <citation type="submission" date="2021-01" db="EMBL/GenBank/DDBJ databases">
        <authorList>
            <person name="Zahm M."/>
            <person name="Roques C."/>
            <person name="Cabau C."/>
            <person name="Klopp C."/>
            <person name="Donnadieu C."/>
            <person name="Jouanno E."/>
            <person name="Lampietro C."/>
            <person name="Louis A."/>
            <person name="Herpin A."/>
            <person name="Echchiki A."/>
            <person name="Berthelot C."/>
            <person name="Parey E."/>
            <person name="Roest-Crollius H."/>
            <person name="Braasch I."/>
            <person name="Postlethwait J."/>
            <person name="Bobe J."/>
            <person name="Montfort J."/>
            <person name="Bouchez O."/>
            <person name="Begum T."/>
            <person name="Mejri S."/>
            <person name="Adams A."/>
            <person name="Chen W.-J."/>
            <person name="Guiguen Y."/>
        </authorList>
    </citation>
    <scope>NUCLEOTIDE SEQUENCE</scope>
    <source>
        <strain evidence="5">YG-15Mar2019-1</strain>
        <tissue evidence="5">Brain</tissue>
    </source>
</reference>
<organism evidence="5 6">
    <name type="scientific">Megalops atlanticus</name>
    <name type="common">Tarpon</name>
    <name type="synonym">Clupea gigantea</name>
    <dbReference type="NCBI Taxonomy" id="7932"/>
    <lineage>
        <taxon>Eukaryota</taxon>
        <taxon>Metazoa</taxon>
        <taxon>Chordata</taxon>
        <taxon>Craniata</taxon>
        <taxon>Vertebrata</taxon>
        <taxon>Euteleostomi</taxon>
        <taxon>Actinopterygii</taxon>
        <taxon>Neopterygii</taxon>
        <taxon>Teleostei</taxon>
        <taxon>Elopiformes</taxon>
        <taxon>Megalopidae</taxon>
        <taxon>Megalops</taxon>
    </lineage>
</organism>
<dbReference type="PANTHER" id="PTHR21683">
    <property type="entry name" value="COILED-COIL DOMAIN-CONTAINING PROTEIN 42 LIKE-2-LIKE-RELATED"/>
    <property type="match status" value="1"/>
</dbReference>
<dbReference type="InterPro" id="IPR051147">
    <property type="entry name" value="CFAP_domain-containing"/>
</dbReference>
<feature type="compositionally biased region" description="Polar residues" evidence="3">
    <location>
        <begin position="326"/>
        <end position="340"/>
    </location>
</feature>
<feature type="domain" description="DUF4200" evidence="4">
    <location>
        <begin position="149"/>
        <end position="266"/>
    </location>
</feature>
<dbReference type="OrthoDB" id="10264063at2759"/>
<dbReference type="Proteomes" id="UP001046870">
    <property type="component" value="Chromosome 5"/>
</dbReference>
<feature type="region of interest" description="Disordered" evidence="3">
    <location>
        <begin position="1"/>
        <end position="59"/>
    </location>
</feature>
<evidence type="ECO:0000313" key="5">
    <source>
        <dbReference type="EMBL" id="KAG7478400.1"/>
    </source>
</evidence>
<comment type="caution">
    <text evidence="5">The sequence shown here is derived from an EMBL/GenBank/DDBJ whole genome shotgun (WGS) entry which is preliminary data.</text>
</comment>
<evidence type="ECO:0000256" key="2">
    <source>
        <dbReference type="SAM" id="Coils"/>
    </source>
</evidence>
<evidence type="ECO:0000256" key="1">
    <source>
        <dbReference type="ARBA" id="ARBA00023054"/>
    </source>
</evidence>
<sequence>MLSPVSSDALVKEPASHKKKTAKAGPLVAAKSRHLKPVVSEMESDPEHSERNPFTMPADSNIFLLRKKEQERKKMEHQRKLKMKVHEKGLHTTRTKANQAALRRKLRMEEEEGLQGDGEEELLELRDHPAWKIAMIKDRNIDKESINEFIRKKREMFLLEYALTVKREEMQNLEEVAAAEERKLMRAEKFLEKDSIMFDEFLKENDKNSVEAIRIAEQEAKVKLEKVSEIKRITAKMVAIKSDISKYEDILKEYSMYKDFLLKLSPQEWQEEQAQKRKTQGANPARDKDNDKDKDKKTGQQDKRAESQSSTGRRELPPLRDPRVPSRQSPKPASQSQKPTAESRTEDPSLSDYEEEPELYFTDPQQLLDLLTELEEQNLSLIQNSRETEEALEELRQVMEQTRQKMERETEQLMRQIDLMTQNIQQEEDRAAELEIKARLFSYGKYKEDDQDSMLESLGQKVEEVFRSCVGDSEGNLSTLQMLTAIEGKLGELLENVETIPRDRVLMAERAKERERRLRLREEKIQQQKQHQEERLRKALERAQADISKTTGRKLMFRSQPPERKIKQNLDQDNTDKEKEEHLYFFT</sequence>
<protein>
    <recommendedName>
        <fullName evidence="4">DUF4200 domain-containing protein</fullName>
    </recommendedName>
</protein>
<evidence type="ECO:0000259" key="4">
    <source>
        <dbReference type="Pfam" id="PF13863"/>
    </source>
</evidence>
<dbReference type="AlphaFoldDB" id="A0A9D3TGX9"/>
<dbReference type="InterPro" id="IPR025252">
    <property type="entry name" value="DUF4200"/>
</dbReference>
<evidence type="ECO:0000256" key="3">
    <source>
        <dbReference type="SAM" id="MobiDB-lite"/>
    </source>
</evidence>
<accession>A0A9D3TGX9</accession>